<keyword evidence="1 2" id="KW-0732">Signal</keyword>
<reference evidence="5" key="1">
    <citation type="submission" date="2016-09" db="EMBL/GenBank/DDBJ databases">
        <authorList>
            <person name="Varghese N."/>
            <person name="Submissions S."/>
        </authorList>
    </citation>
    <scope>NUCLEOTIDE SEQUENCE [LARGE SCALE GENOMIC DNA]</scope>
    <source>
        <strain evidence="5">TNe-862</strain>
    </source>
</reference>
<feature type="domain" description="Fimbrial-type adhesion" evidence="3">
    <location>
        <begin position="180"/>
        <end position="321"/>
    </location>
</feature>
<dbReference type="GO" id="GO:0043709">
    <property type="term" value="P:cell adhesion involved in single-species biofilm formation"/>
    <property type="evidence" value="ECO:0007669"/>
    <property type="project" value="TreeGrafter"/>
</dbReference>
<dbReference type="SUPFAM" id="SSF49401">
    <property type="entry name" value="Bacterial adhesins"/>
    <property type="match status" value="1"/>
</dbReference>
<dbReference type="Pfam" id="PF00419">
    <property type="entry name" value="Fimbrial"/>
    <property type="match status" value="1"/>
</dbReference>
<dbReference type="InterPro" id="IPR036937">
    <property type="entry name" value="Adhesion_dom_fimbrial_sf"/>
</dbReference>
<dbReference type="InterPro" id="IPR000259">
    <property type="entry name" value="Adhesion_dom_fimbrial"/>
</dbReference>
<dbReference type="Gene3D" id="2.60.40.1090">
    <property type="entry name" value="Fimbrial-type adhesion domain"/>
    <property type="match status" value="1"/>
</dbReference>
<evidence type="ECO:0000256" key="2">
    <source>
        <dbReference type="SAM" id="SignalP"/>
    </source>
</evidence>
<dbReference type="Proteomes" id="UP000198908">
    <property type="component" value="Unassembled WGS sequence"/>
</dbReference>
<dbReference type="OrthoDB" id="8970959at2"/>
<proteinExistence type="predicted"/>
<dbReference type="PANTHER" id="PTHR33420:SF3">
    <property type="entry name" value="FIMBRIAL SUBUNIT ELFA"/>
    <property type="match status" value="1"/>
</dbReference>
<dbReference type="PANTHER" id="PTHR33420">
    <property type="entry name" value="FIMBRIAL SUBUNIT ELFA-RELATED"/>
    <property type="match status" value="1"/>
</dbReference>
<name>A0A1G6RCB4_9BURK</name>
<dbReference type="GO" id="GO:0009289">
    <property type="term" value="C:pilus"/>
    <property type="evidence" value="ECO:0007669"/>
    <property type="project" value="InterPro"/>
</dbReference>
<evidence type="ECO:0000256" key="1">
    <source>
        <dbReference type="ARBA" id="ARBA00022729"/>
    </source>
</evidence>
<dbReference type="EMBL" id="FMYQ01000013">
    <property type="protein sequence ID" value="SDD02043.1"/>
    <property type="molecule type" value="Genomic_DNA"/>
</dbReference>
<organism evidence="4 5">
    <name type="scientific">Paraburkholderia lycopersici</name>
    <dbReference type="NCBI Taxonomy" id="416944"/>
    <lineage>
        <taxon>Bacteria</taxon>
        <taxon>Pseudomonadati</taxon>
        <taxon>Pseudomonadota</taxon>
        <taxon>Betaproteobacteria</taxon>
        <taxon>Burkholderiales</taxon>
        <taxon>Burkholderiaceae</taxon>
        <taxon>Paraburkholderia</taxon>
    </lineage>
</organism>
<feature type="chain" id="PRO_5011792370" evidence="2">
    <location>
        <begin position="45"/>
        <end position="321"/>
    </location>
</feature>
<dbReference type="AlphaFoldDB" id="A0A1G6RCB4"/>
<dbReference type="RefSeq" id="WP_091998040.1">
    <property type="nucleotide sequence ID" value="NZ_FMYQ01000013.1"/>
</dbReference>
<accession>A0A1G6RCB4</accession>
<dbReference type="InterPro" id="IPR008966">
    <property type="entry name" value="Adhesion_dom_sf"/>
</dbReference>
<gene>
    <name evidence="4" type="ORF">SAMN05421548_11372</name>
</gene>
<keyword evidence="5" id="KW-1185">Reference proteome</keyword>
<dbReference type="InterPro" id="IPR050263">
    <property type="entry name" value="Bact_Fimbrial_Adh_Pro"/>
</dbReference>
<protein>
    <submittedName>
        <fullName evidence="4">Pilin (Type 1 fimbria component protein)</fullName>
    </submittedName>
</protein>
<feature type="signal peptide" evidence="2">
    <location>
        <begin position="1"/>
        <end position="44"/>
    </location>
</feature>
<sequence length="321" mass="33294">MNRFLSIAASIVKSSVTRVACARWARSGLAAVGLMAAISSPAFAQYVFGQGTIKVPATVAPGTIVARDYVTPQQICRAAQCTGSWDVQLWQFGGSTSVRGPDVLTSVTGLSTRMILNGQPVVAGMLKTTIVSPIEIQLVANGTAIQPGSLKGLIAPNMSPAYFTFSLGQPNQYQFFLAATVQVINGTCSVPNQTVTLPAVSPTNFGGVGSVQGTQSFNINFTGCPPGYNRVGYSLIPVGSETTVPGALPLSADSTATGVRIRVANSLGTAVTFNTSYQLTAYNQSTGGSYSVPHRASYVQTGTSVTPGSVSGSMQVLLDYQ</sequence>
<dbReference type="STRING" id="416944.SAMN05421548_11372"/>
<evidence type="ECO:0000259" key="3">
    <source>
        <dbReference type="Pfam" id="PF00419"/>
    </source>
</evidence>
<evidence type="ECO:0000313" key="4">
    <source>
        <dbReference type="EMBL" id="SDD02043.1"/>
    </source>
</evidence>
<evidence type="ECO:0000313" key="5">
    <source>
        <dbReference type="Proteomes" id="UP000198908"/>
    </source>
</evidence>